<dbReference type="EMBL" id="FZQA01000003">
    <property type="protein sequence ID" value="SNT73167.1"/>
    <property type="molecule type" value="Genomic_DNA"/>
</dbReference>
<protein>
    <submittedName>
        <fullName evidence="2">TIGR02301 family protein</fullName>
    </submittedName>
</protein>
<evidence type="ECO:0000313" key="3">
    <source>
        <dbReference type="Proteomes" id="UP000198346"/>
    </source>
</evidence>
<feature type="signal peptide" evidence="1">
    <location>
        <begin position="1"/>
        <end position="24"/>
    </location>
</feature>
<evidence type="ECO:0000313" key="2">
    <source>
        <dbReference type="EMBL" id="SNT73167.1"/>
    </source>
</evidence>
<dbReference type="AlphaFoldDB" id="A0A239PTZ3"/>
<keyword evidence="3" id="KW-1185">Reference proteome</keyword>
<gene>
    <name evidence="2" type="ORF">SAMN06297382_1564</name>
</gene>
<organism evidence="2 3">
    <name type="scientific">Amphiplicatus metriothermophilus</name>
    <dbReference type="NCBI Taxonomy" id="1519374"/>
    <lineage>
        <taxon>Bacteria</taxon>
        <taxon>Pseudomonadati</taxon>
        <taxon>Pseudomonadota</taxon>
        <taxon>Alphaproteobacteria</taxon>
        <taxon>Parvularculales</taxon>
        <taxon>Parvularculaceae</taxon>
        <taxon>Amphiplicatus</taxon>
    </lineage>
</organism>
<name>A0A239PTZ3_9PROT</name>
<accession>A0A239PTZ3</accession>
<keyword evidence="1" id="KW-0732">Signal</keyword>
<dbReference type="InterPro" id="IPR012645">
    <property type="entry name" value="CHP02301"/>
</dbReference>
<reference evidence="2 3" key="1">
    <citation type="submission" date="2017-07" db="EMBL/GenBank/DDBJ databases">
        <authorList>
            <person name="Sun Z.S."/>
            <person name="Albrecht U."/>
            <person name="Echele G."/>
            <person name="Lee C.C."/>
        </authorList>
    </citation>
    <scope>NUCLEOTIDE SEQUENCE [LARGE SCALE GENOMIC DNA]</scope>
    <source>
        <strain evidence="2 3">CGMCC 1.12710</strain>
    </source>
</reference>
<sequence>MRPVMRIALASLAGLVCLAAAAQAQTIDYRERARDLVFLSQAFGELHHIRRLCEPRAEAEIWRERMRRMLELEEPAPALREDMIRAFNSGFRQAERAFPYCDRDARDHAAGLAAQADATAARLAAPLYEALARAETAPTVWRGDEDGR</sequence>
<dbReference type="NCBIfam" id="TIGR02301">
    <property type="entry name" value="TIGR02301 family protein"/>
    <property type="match status" value="1"/>
</dbReference>
<feature type="chain" id="PRO_5012286172" evidence="1">
    <location>
        <begin position="25"/>
        <end position="148"/>
    </location>
</feature>
<dbReference type="Proteomes" id="UP000198346">
    <property type="component" value="Unassembled WGS sequence"/>
</dbReference>
<evidence type="ECO:0000256" key="1">
    <source>
        <dbReference type="SAM" id="SignalP"/>
    </source>
</evidence>
<dbReference type="Pfam" id="PF09539">
    <property type="entry name" value="DUF2385"/>
    <property type="match status" value="1"/>
</dbReference>
<proteinExistence type="predicted"/>